<evidence type="ECO:0000313" key="1">
    <source>
        <dbReference type="EMBL" id="MCY1145783.1"/>
    </source>
</evidence>
<feature type="non-terminal residue" evidence="1">
    <location>
        <position position="144"/>
    </location>
</feature>
<evidence type="ECO:0000313" key="2">
    <source>
        <dbReference type="Proteomes" id="UP001151002"/>
    </source>
</evidence>
<reference evidence="1" key="1">
    <citation type="submission" date="2022-11" db="EMBL/GenBank/DDBJ databases">
        <authorList>
            <person name="Somphong A."/>
            <person name="Phongsopitanun W."/>
        </authorList>
    </citation>
    <scope>NUCLEOTIDE SEQUENCE</scope>
    <source>
        <strain evidence="1">Pm04-4</strain>
    </source>
</reference>
<dbReference type="Proteomes" id="UP001151002">
    <property type="component" value="Unassembled WGS sequence"/>
</dbReference>
<comment type="caution">
    <text evidence="1">The sequence shown here is derived from an EMBL/GenBank/DDBJ whole genome shotgun (WGS) entry which is preliminary data.</text>
</comment>
<organism evidence="1 2">
    <name type="scientific">Paractinoplanes pyxinae</name>
    <dbReference type="NCBI Taxonomy" id="2997416"/>
    <lineage>
        <taxon>Bacteria</taxon>
        <taxon>Bacillati</taxon>
        <taxon>Actinomycetota</taxon>
        <taxon>Actinomycetes</taxon>
        <taxon>Micromonosporales</taxon>
        <taxon>Micromonosporaceae</taxon>
        <taxon>Paractinoplanes</taxon>
    </lineage>
</organism>
<gene>
    <name evidence="1" type="ORF">OWR29_47980</name>
</gene>
<sequence length="144" mass="16067">RMNGADEQVVQATHVSLVDMRRDAPVVTRLEIPSRDQSTFEVLVTFTCTVTDPIAVVRGGVNAEEALLGHLKAHNRIFELGLDYPLAEINEVRRLVSAQVKAYLTIRPPTVPGMSVAIKSVEITSPELIARYEQERLAQDYQVR</sequence>
<dbReference type="RefSeq" id="WP_267570400.1">
    <property type="nucleotide sequence ID" value="NZ_JAPNTZ010000043.1"/>
</dbReference>
<protein>
    <recommendedName>
        <fullName evidence="3">Dihydroneopterin aldolase</fullName>
    </recommendedName>
</protein>
<accession>A0ABT4BJI5</accession>
<evidence type="ECO:0008006" key="3">
    <source>
        <dbReference type="Google" id="ProtNLM"/>
    </source>
</evidence>
<dbReference type="EMBL" id="JAPNTZ010000043">
    <property type="protein sequence ID" value="MCY1145783.1"/>
    <property type="molecule type" value="Genomic_DNA"/>
</dbReference>
<keyword evidence="2" id="KW-1185">Reference proteome</keyword>
<name>A0ABT4BJI5_9ACTN</name>
<feature type="non-terminal residue" evidence="1">
    <location>
        <position position="1"/>
    </location>
</feature>
<proteinExistence type="predicted"/>